<accession>A0A6A5R6G0</accession>
<keyword evidence="2" id="KW-1185">Reference proteome</keyword>
<dbReference type="OrthoDB" id="5429020at2759"/>
<dbReference type="EMBL" id="ML979015">
    <property type="protein sequence ID" value="KAF1922800.1"/>
    <property type="molecule type" value="Genomic_DNA"/>
</dbReference>
<dbReference type="AlphaFoldDB" id="A0A6A5R6G0"/>
<dbReference type="GeneID" id="54347207"/>
<evidence type="ECO:0000313" key="1">
    <source>
        <dbReference type="EMBL" id="KAF1922800.1"/>
    </source>
</evidence>
<dbReference type="RefSeq" id="XP_033443053.1">
    <property type="nucleotide sequence ID" value="XM_033589560.1"/>
</dbReference>
<sequence length="145" mass="15820">MQVTQSPVYCARPEDIPHAVKRHWLSAMFLSCPVLSCPVLSYPVLSCPILSCPVLSCPVLSCPILSCSCSTPAPPIVQTRLVSSALSLSTKQYKPTPHPSLRFGARPHGPRRCALQPTTSRSLSKMLSTLCLRRRWTLLCMSAAS</sequence>
<reference evidence="1" key="1">
    <citation type="journal article" date="2020" name="Stud. Mycol.">
        <title>101 Dothideomycetes genomes: a test case for predicting lifestyles and emergence of pathogens.</title>
        <authorList>
            <person name="Haridas S."/>
            <person name="Albert R."/>
            <person name="Binder M."/>
            <person name="Bloem J."/>
            <person name="Labutti K."/>
            <person name="Salamov A."/>
            <person name="Andreopoulos B."/>
            <person name="Baker S."/>
            <person name="Barry K."/>
            <person name="Bills G."/>
            <person name="Bluhm B."/>
            <person name="Cannon C."/>
            <person name="Castanera R."/>
            <person name="Culley D."/>
            <person name="Daum C."/>
            <person name="Ezra D."/>
            <person name="Gonzalez J."/>
            <person name="Henrissat B."/>
            <person name="Kuo A."/>
            <person name="Liang C."/>
            <person name="Lipzen A."/>
            <person name="Lutzoni F."/>
            <person name="Magnuson J."/>
            <person name="Mondo S."/>
            <person name="Nolan M."/>
            <person name="Ohm R."/>
            <person name="Pangilinan J."/>
            <person name="Park H.-J."/>
            <person name="Ramirez L."/>
            <person name="Alfaro M."/>
            <person name="Sun H."/>
            <person name="Tritt A."/>
            <person name="Yoshinaga Y."/>
            <person name="Zwiers L.-H."/>
            <person name="Turgeon B."/>
            <person name="Goodwin S."/>
            <person name="Spatafora J."/>
            <person name="Crous P."/>
            <person name="Grigoriev I."/>
        </authorList>
    </citation>
    <scope>NUCLEOTIDE SEQUENCE</scope>
    <source>
        <strain evidence="1">CBS 183.55</strain>
    </source>
</reference>
<name>A0A6A5R6G0_9PLEO</name>
<organism evidence="1 2">
    <name type="scientific">Didymella exigua CBS 183.55</name>
    <dbReference type="NCBI Taxonomy" id="1150837"/>
    <lineage>
        <taxon>Eukaryota</taxon>
        <taxon>Fungi</taxon>
        <taxon>Dikarya</taxon>
        <taxon>Ascomycota</taxon>
        <taxon>Pezizomycotina</taxon>
        <taxon>Dothideomycetes</taxon>
        <taxon>Pleosporomycetidae</taxon>
        <taxon>Pleosporales</taxon>
        <taxon>Pleosporineae</taxon>
        <taxon>Didymellaceae</taxon>
        <taxon>Didymella</taxon>
    </lineage>
</organism>
<proteinExistence type="predicted"/>
<dbReference type="Proteomes" id="UP000800082">
    <property type="component" value="Unassembled WGS sequence"/>
</dbReference>
<gene>
    <name evidence="1" type="ORF">M421DRAFT_349206</name>
</gene>
<protein>
    <submittedName>
        <fullName evidence="1">Uncharacterized protein</fullName>
    </submittedName>
</protein>
<evidence type="ECO:0000313" key="2">
    <source>
        <dbReference type="Proteomes" id="UP000800082"/>
    </source>
</evidence>